<gene>
    <name evidence="1" type="ORF">FYJ91_12960</name>
</gene>
<dbReference type="Gene3D" id="2.160.20.10">
    <property type="entry name" value="Single-stranded right-handed beta-helix, Pectin lyase-like"/>
    <property type="match status" value="1"/>
</dbReference>
<dbReference type="EMBL" id="VTOU01000003">
    <property type="protein sequence ID" value="TZG25884.1"/>
    <property type="molecule type" value="Genomic_DNA"/>
</dbReference>
<name>A0A5D9C2D9_9SPHN</name>
<dbReference type="InterPro" id="IPR012334">
    <property type="entry name" value="Pectin_lyas_fold"/>
</dbReference>
<dbReference type="SUPFAM" id="SSF51126">
    <property type="entry name" value="Pectin lyase-like"/>
    <property type="match status" value="1"/>
</dbReference>
<organism evidence="1 2">
    <name type="scientific">Sphingomonas montanisoli</name>
    <dbReference type="NCBI Taxonomy" id="2606412"/>
    <lineage>
        <taxon>Bacteria</taxon>
        <taxon>Pseudomonadati</taxon>
        <taxon>Pseudomonadota</taxon>
        <taxon>Alphaproteobacteria</taxon>
        <taxon>Sphingomonadales</taxon>
        <taxon>Sphingomonadaceae</taxon>
        <taxon>Sphingomonas</taxon>
    </lineage>
</organism>
<dbReference type="InterPro" id="IPR011050">
    <property type="entry name" value="Pectin_lyase_fold/virulence"/>
</dbReference>
<dbReference type="Proteomes" id="UP000322077">
    <property type="component" value="Unassembled WGS sequence"/>
</dbReference>
<keyword evidence="2" id="KW-1185">Reference proteome</keyword>
<dbReference type="RefSeq" id="WP_149522690.1">
    <property type="nucleotide sequence ID" value="NZ_VTOU01000003.1"/>
</dbReference>
<proteinExistence type="predicted"/>
<sequence length="836" mass="86347">MRKYFDSIANPIDGRPIEGALINVLKGDGSQQPIYGDPNKAQLLAQPIKTDALGFFQFFVDSGVYTLRIANGASVQTITNVDMTDSVAGAVTADAIIGALGYTPYDSGNPAGYLSSITSGLVNAALGGGGALLKSGGTMTGAVLGVDSNDPAALVTRAYVQSLSNGQVPKPASRRATTGNISLSGIQTVDGVTGLSGGQTLVKNQTAPAENGLYLEAAGAWTRIVEMDTWAEVPGATTFVSGGTTQANTSWSCTSAAGGTLGTTAITFTQTSAQGAYDASGGVKKTGNVFSLTPIANGKLLGNVSGSSAAPVEVTIADLLGYTPANAAGQTFTGEVNAPSVNARGAAGTFRLMRFMSGALNRFAWGLDSVAESGSNAGSNLFLNRYNDAGSFIDQPIGVNRATGVVTINGKTMAEKADLAALALASNSTPGTSLITASQYRTLQQALATFGVNVMDKGAKGDGVTDDINAFRIAVDTGARVIRMPSVETFYNLSDMWRVGRSAKLVGDGCEPYQGSLDTSPATRGPGSWLKFNHSGEGLLLYGTDTSHSGGEIEGIGTIRNQPDPAPGWAPINHNYDLSVISGDWRLDNIMLWNATKGLLHDYAGYGRCEIGRLRGSCFNIGINIDRCADLFRAQDVHFWPFSGFSTYGEWTRDNLIALQTGRCDGATFDSFFCIGAARGVQMVQGQTGISQHIKFGVLYIDLFGEFGIYVDASADGASMEVADLLMQGAVAADGDPGGAQNGIVVAADNSVLKAAISNIKRVNEQAAIVTGNNSTVELGLNSIDAWNRASIGASAYAVTGTGSKIMLGLPPLVTNSGGAIGDGSGKVFMPSMAAI</sequence>
<evidence type="ECO:0000313" key="1">
    <source>
        <dbReference type="EMBL" id="TZG25884.1"/>
    </source>
</evidence>
<evidence type="ECO:0008006" key="3">
    <source>
        <dbReference type="Google" id="ProtNLM"/>
    </source>
</evidence>
<evidence type="ECO:0000313" key="2">
    <source>
        <dbReference type="Proteomes" id="UP000322077"/>
    </source>
</evidence>
<dbReference type="AlphaFoldDB" id="A0A5D9C2D9"/>
<reference evidence="1 2" key="1">
    <citation type="submission" date="2019-08" db="EMBL/GenBank/DDBJ databases">
        <authorList>
            <person name="Wang G."/>
            <person name="Xu Z."/>
        </authorList>
    </citation>
    <scope>NUCLEOTIDE SEQUENCE [LARGE SCALE GENOMIC DNA]</scope>
    <source>
        <strain evidence="1 2">ZX</strain>
    </source>
</reference>
<protein>
    <recommendedName>
        <fullName evidence="3">Pectate lyase superfamily protein domain-containing protein</fullName>
    </recommendedName>
</protein>
<comment type="caution">
    <text evidence="1">The sequence shown here is derived from an EMBL/GenBank/DDBJ whole genome shotgun (WGS) entry which is preliminary data.</text>
</comment>
<accession>A0A5D9C2D9</accession>